<dbReference type="InterPro" id="IPR011089">
    <property type="entry name" value="GmrSD_C"/>
</dbReference>
<dbReference type="Pfam" id="PF07510">
    <property type="entry name" value="GmrSD_C"/>
    <property type="match status" value="1"/>
</dbReference>
<dbReference type="InterPro" id="IPR004919">
    <property type="entry name" value="GmrSD_N"/>
</dbReference>
<feature type="domain" description="GmrSD restriction endonucleases N-terminal" evidence="1">
    <location>
        <begin position="100"/>
        <end position="311"/>
    </location>
</feature>
<proteinExistence type="predicted"/>
<dbReference type="EMBL" id="RCTY01000031">
    <property type="protein sequence ID" value="ROU06672.1"/>
    <property type="molecule type" value="Genomic_DNA"/>
</dbReference>
<dbReference type="PANTHER" id="PTHR35149:SF2">
    <property type="entry name" value="DUF262 DOMAIN-CONTAINING PROTEIN"/>
    <property type="match status" value="1"/>
</dbReference>
<name>A0A3N2RGT4_LYSEN</name>
<dbReference type="AlphaFoldDB" id="A0A3N2RGT4"/>
<dbReference type="Proteomes" id="UP000275910">
    <property type="component" value="Unassembled WGS sequence"/>
</dbReference>
<evidence type="ECO:0000259" key="2">
    <source>
        <dbReference type="Pfam" id="PF07510"/>
    </source>
</evidence>
<dbReference type="Pfam" id="PF03235">
    <property type="entry name" value="GmrSD_N"/>
    <property type="match status" value="1"/>
</dbReference>
<protein>
    <submittedName>
        <fullName evidence="3">DUF262 domain-containing protein</fullName>
    </submittedName>
</protein>
<evidence type="ECO:0000313" key="4">
    <source>
        <dbReference type="Proteomes" id="UP000275910"/>
    </source>
</evidence>
<gene>
    <name evidence="3" type="ORF">D9T17_12530</name>
</gene>
<dbReference type="PANTHER" id="PTHR35149">
    <property type="entry name" value="SLL5132 PROTEIN"/>
    <property type="match status" value="1"/>
</dbReference>
<comment type="caution">
    <text evidence="3">The sequence shown here is derived from an EMBL/GenBank/DDBJ whole genome shotgun (WGS) entry which is preliminary data.</text>
</comment>
<feature type="domain" description="GmrSD restriction endonucleases C-terminal" evidence="2">
    <location>
        <begin position="531"/>
        <end position="678"/>
    </location>
</feature>
<evidence type="ECO:0000259" key="1">
    <source>
        <dbReference type="Pfam" id="PF03235"/>
    </source>
</evidence>
<sequence length="686" mass="76862">MRWCGPRSNAARCGEPNGFVVRCLGRAPLRRGRARAADARDFSYDAGGGFREFVVVSGAPANAIVGRACAARVPPERPGLRPAPGKPRTTMKITPNALSLNQLFSSMNEQFVIPAYQRRYSWRERQIDELIEDIYLTENVDTHLLGSIVCLTGQHTAGVNQLELVDGQQRLTTIAILLECIRQRVQQEDNADLVAELSRMLTAKALGKEPMRKVQLDSLDAEEFERLLKAAGTEEDEGFRNKQLVDAFKFVRSWLATLTADEVAGFLYKLQNQALIIRLDVGEAKDAFKLFETINNRGLKLSPTDIIKNFVLGNAARFGAAELQEARGSWAKLVSHLDGADSDAFFRYFLIVQLKQRVTKSEVVGEFKWLFMNEVFEAEKLPDRHLYSDDEDEDSDEGGAANADGKSAIIEREHAASISFSDFLLRLVGCAKAYGEIVRTHTGDKRIDRHLRNLKMIKAAQTHGLLMHLRVGGIDAKRLVEVLKLTESFVLRRHVCKERANETEALFAKLCSIDPKDPLDDIREAYRDACPADDRFRDDFAAAAYTSNIIDRARYCLERIEMDRHGQHEEMHVLGADAVEVEHIIPQKISSKSAKKEFGDWVEYLGERAEAKHPKYVSRIGNLTIFAGVLNIAASNNPFIKKRAAYKASSIKLTQELGAMSSFKFSHVEARSAELAKIAVKLWPVP</sequence>
<accession>A0A3N2RGT4</accession>
<evidence type="ECO:0000313" key="3">
    <source>
        <dbReference type="EMBL" id="ROU06672.1"/>
    </source>
</evidence>
<reference evidence="3 4" key="1">
    <citation type="submission" date="2018-10" db="EMBL/GenBank/DDBJ databases">
        <title>The genome of Lysobacter enzymogenes OH11.</title>
        <authorList>
            <person name="Liu F."/>
            <person name="Zhao Y."/>
            <person name="Qian G."/>
            <person name="Chen Y."/>
            <person name="Xu H."/>
        </authorList>
    </citation>
    <scope>NUCLEOTIDE SEQUENCE [LARGE SCALE GENOMIC DNA]</scope>
    <source>
        <strain evidence="3 4">OH11</strain>
    </source>
</reference>
<organism evidence="3 4">
    <name type="scientific">Lysobacter enzymogenes</name>
    <dbReference type="NCBI Taxonomy" id="69"/>
    <lineage>
        <taxon>Bacteria</taxon>
        <taxon>Pseudomonadati</taxon>
        <taxon>Pseudomonadota</taxon>
        <taxon>Gammaproteobacteria</taxon>
        <taxon>Lysobacterales</taxon>
        <taxon>Lysobacteraceae</taxon>
        <taxon>Lysobacter</taxon>
    </lineage>
</organism>